<dbReference type="GO" id="GO:0004157">
    <property type="term" value="F:dihydropyrimidinase activity"/>
    <property type="evidence" value="ECO:0007669"/>
    <property type="project" value="UniProtKB-EC"/>
</dbReference>
<keyword evidence="11" id="KW-1185">Reference proteome</keyword>
<feature type="modified residue" description="N6-carboxylysine" evidence="8">
    <location>
        <position position="155"/>
    </location>
</feature>
<organism evidence="10 11">
    <name type="scientific">Talaromyces atroroseus</name>
    <dbReference type="NCBI Taxonomy" id="1441469"/>
    <lineage>
        <taxon>Eukaryota</taxon>
        <taxon>Fungi</taxon>
        <taxon>Dikarya</taxon>
        <taxon>Ascomycota</taxon>
        <taxon>Pezizomycotina</taxon>
        <taxon>Eurotiomycetes</taxon>
        <taxon>Eurotiomycetidae</taxon>
        <taxon>Eurotiales</taxon>
        <taxon>Trichocomaceae</taxon>
        <taxon>Talaromyces</taxon>
        <taxon>Talaromyces sect. Trachyspermi</taxon>
    </lineage>
</organism>
<comment type="PTM">
    <text evidence="8">Carbamylation allows a single lysine to coordinate two divalent metal cations.</text>
</comment>
<dbReference type="EC" id="3.5.2.2" evidence="7"/>
<protein>
    <recommendedName>
        <fullName evidence="7">dihydropyrimidinase</fullName>
        <ecNumber evidence="7">3.5.2.2</ecNumber>
    </recommendedName>
</protein>
<dbReference type="InterPro" id="IPR050378">
    <property type="entry name" value="Metallo-dep_Hydrolases_sf"/>
</dbReference>
<dbReference type="Pfam" id="PF14226">
    <property type="entry name" value="DIOX_N"/>
    <property type="match status" value="1"/>
</dbReference>
<dbReference type="STRING" id="1441469.A0A1Q5QBA8"/>
<evidence type="ECO:0000256" key="1">
    <source>
        <dbReference type="ARBA" id="ARBA00001947"/>
    </source>
</evidence>
<dbReference type="SUPFAM" id="SSF51338">
    <property type="entry name" value="Composite domain of metallo-dependent hydrolases"/>
    <property type="match status" value="2"/>
</dbReference>
<dbReference type="InterPro" id="IPR032466">
    <property type="entry name" value="Metal_Hydrolase"/>
</dbReference>
<evidence type="ECO:0000313" key="11">
    <source>
        <dbReference type="Proteomes" id="UP000214365"/>
    </source>
</evidence>
<dbReference type="GeneID" id="31001088"/>
<dbReference type="SUPFAM" id="SSF51197">
    <property type="entry name" value="Clavaminate synthase-like"/>
    <property type="match status" value="1"/>
</dbReference>
<dbReference type="InterPro" id="IPR011778">
    <property type="entry name" value="Hydantoinase/dihydroPyrase"/>
</dbReference>
<dbReference type="FunFam" id="3.20.20.140:FF:000217">
    <property type="entry name" value="Dihydropyrimidinase-related protein 1"/>
    <property type="match status" value="1"/>
</dbReference>
<dbReference type="InterPro" id="IPR011059">
    <property type="entry name" value="Metal-dep_hydrolase_composite"/>
</dbReference>
<dbReference type="InterPro" id="IPR005123">
    <property type="entry name" value="Oxoglu/Fe-dep_dioxygenase_dom"/>
</dbReference>
<dbReference type="Pfam" id="PF01979">
    <property type="entry name" value="Amidohydro_1"/>
    <property type="match status" value="1"/>
</dbReference>
<dbReference type="GO" id="GO:0046872">
    <property type="term" value="F:metal ion binding"/>
    <property type="evidence" value="ECO:0007669"/>
    <property type="project" value="UniProtKB-KW"/>
</dbReference>
<comment type="caution">
    <text evidence="10">The sequence shown here is derived from an EMBL/GenBank/DDBJ whole genome shotgun (WGS) entry which is preliminary data.</text>
</comment>
<keyword evidence="5" id="KW-0378">Hydrolase</keyword>
<name>A0A1Q5QBA8_TALAT</name>
<sequence length="963" mass="107453">MKLDCIIVNGIIVTASDVLPAGLEIGIRDGKIHCVGSELPREATTRIIDAEGAYVTPGGVDSHTHIQQDNAPTGDTWETGSRSAIAGGTTTIIAFASQKRHEMSLLPVVQTYHGKARGNSYCDYGFHVILSNPTEDILNNELPVLAREEGITSVKLYMTYEPLKLTDRDLLYVMMKCRALGMTTMIHAENSDMISVIIEGLQKHGNMDTWFHSVARPRIAEDEATYRAISLAELADAPILLVHVSSETAIEHVRTAQSRLLPIHAETCPHYLFLLSEELKGKSASLEMNGTNGTHNHNHDHDHDDDSHFHGAKAVCSPPLRHNPSDLDALWRCVTNNTFTVLSSDHAPSKFNDPAGKKLGLINGKIPMFTKIPNGVPGVETRLALLFSQSEACLPFEEAKMSLTQFVQMTSSNAAKLYGLSDRKGNIAPGFDADFVIWHPKERGARTISQNMLHHGVDYTPFEGIEVQNWPRYTILRGNVVWDADNGGMVGEKGLGEFLKRGRGGVLTGKFLISVEFRRAQLVHLSDMPSLGIFIPQDIARRIPRKTNRSRIQRFKEAYRNGSGGPPHTTRSAFMHRMLFSKAQVQQRNDPIRHENLRACALRVGQQLNLGWDHLSPGETLLQQEERRRLWWETVICEWLSTPGKPLCIISPGFDCALPLVVNDYQLLRSADLDPPSSDPLLQVKYHIIMARIATVDNELKSKLCACDWVDTGIANFVNAADNDLAAIVDVFYIKNHGIHEDVINAALGQAKPFFHQPESEKQKVSRDKSCHFNGLSQRQTSRASPSESLDNMEQFAWCYDPQYDPETKDLNCVPEDIKSHLNREDYIWDGMAHMPRFKDDCIRYWQRCVQLARGLLKIFALGLDLPEDYFDSVTTDAAFNFYPAATAEQILNPGEDIGLGSHANLQCLTLLWQDSIGGLQVLTNDGQCIKAPPIPGTFVVNIGDYLMRFTNDQFKSTVHKVV</sequence>
<dbReference type="Proteomes" id="UP000214365">
    <property type="component" value="Unassembled WGS sequence"/>
</dbReference>
<feature type="domain" description="Fe2OG dioxygenase" evidence="9">
    <location>
        <begin position="870"/>
        <end position="963"/>
    </location>
</feature>
<evidence type="ECO:0000256" key="4">
    <source>
        <dbReference type="ARBA" id="ARBA00022723"/>
    </source>
</evidence>
<dbReference type="PRINTS" id="PR00682">
    <property type="entry name" value="IPNSYNTHASE"/>
</dbReference>
<gene>
    <name evidence="10" type="ORF">UA08_01333</name>
</gene>
<keyword evidence="3" id="KW-0597">Phosphoprotein</keyword>
<dbReference type="OrthoDB" id="1924787at2759"/>
<comment type="catalytic activity">
    <reaction evidence="6">
        <text>5,6-dihydrouracil + H2O = 3-(carbamoylamino)propanoate + H(+)</text>
        <dbReference type="Rhea" id="RHEA:16121"/>
        <dbReference type="ChEBI" id="CHEBI:11892"/>
        <dbReference type="ChEBI" id="CHEBI:15377"/>
        <dbReference type="ChEBI" id="CHEBI:15378"/>
        <dbReference type="ChEBI" id="CHEBI:15901"/>
        <dbReference type="EC" id="3.5.2.2"/>
    </reaction>
</comment>
<dbReference type="CDD" id="cd01314">
    <property type="entry name" value="D-HYD"/>
    <property type="match status" value="1"/>
</dbReference>
<dbReference type="GO" id="GO:0005737">
    <property type="term" value="C:cytoplasm"/>
    <property type="evidence" value="ECO:0007669"/>
    <property type="project" value="InterPro"/>
</dbReference>
<evidence type="ECO:0000256" key="2">
    <source>
        <dbReference type="ARBA" id="ARBA00008829"/>
    </source>
</evidence>
<dbReference type="Gene3D" id="2.60.120.330">
    <property type="entry name" value="B-lactam Antibiotic, Isopenicillin N Synthase, Chain"/>
    <property type="match status" value="1"/>
</dbReference>
<dbReference type="AlphaFoldDB" id="A0A1Q5QBA8"/>
<dbReference type="InterPro" id="IPR027443">
    <property type="entry name" value="IPNS-like_sf"/>
</dbReference>
<dbReference type="Pfam" id="PF03171">
    <property type="entry name" value="2OG-FeII_Oxy"/>
    <property type="match status" value="1"/>
</dbReference>
<comment type="cofactor">
    <cofactor evidence="1">
        <name>Zn(2+)</name>
        <dbReference type="ChEBI" id="CHEBI:29105"/>
    </cofactor>
</comment>
<evidence type="ECO:0000313" key="10">
    <source>
        <dbReference type="EMBL" id="OKL63237.1"/>
    </source>
</evidence>
<accession>A0A1Q5QBA8</accession>
<reference evidence="10 11" key="1">
    <citation type="submission" date="2015-06" db="EMBL/GenBank/DDBJ databases">
        <title>Talaromyces atroroseus IBT 11181 draft genome.</title>
        <authorList>
            <person name="Rasmussen K.B."/>
            <person name="Rasmussen S."/>
            <person name="Petersen B."/>
            <person name="Sicheritz-Ponten T."/>
            <person name="Mortensen U.H."/>
            <person name="Thrane U."/>
        </authorList>
    </citation>
    <scope>NUCLEOTIDE SEQUENCE [LARGE SCALE GENOMIC DNA]</scope>
    <source>
        <strain evidence="10 11">IBT 11181</strain>
    </source>
</reference>
<keyword evidence="4" id="KW-0479">Metal-binding</keyword>
<proteinExistence type="inferred from homology"/>
<comment type="similarity">
    <text evidence="2">Belongs to the metallo-dependent hydrolases superfamily. Hydantoinase/dihydropyrimidinase family.</text>
</comment>
<dbReference type="EMBL" id="LFMY01000002">
    <property type="protein sequence ID" value="OKL63237.1"/>
    <property type="molecule type" value="Genomic_DNA"/>
</dbReference>
<dbReference type="InterPro" id="IPR006680">
    <property type="entry name" value="Amidohydro-rel"/>
</dbReference>
<dbReference type="CDD" id="cd12148">
    <property type="entry name" value="fungal_TF_MHR"/>
    <property type="match status" value="1"/>
</dbReference>
<dbReference type="RefSeq" id="XP_020123358.1">
    <property type="nucleotide sequence ID" value="XM_020260986.1"/>
</dbReference>
<dbReference type="InterPro" id="IPR026992">
    <property type="entry name" value="DIOX_N"/>
</dbReference>
<evidence type="ECO:0000256" key="7">
    <source>
        <dbReference type="ARBA" id="ARBA00039113"/>
    </source>
</evidence>
<evidence type="ECO:0000256" key="3">
    <source>
        <dbReference type="ARBA" id="ARBA00022553"/>
    </source>
</evidence>
<evidence type="ECO:0000259" key="9">
    <source>
        <dbReference type="PROSITE" id="PS51471"/>
    </source>
</evidence>
<dbReference type="PANTHER" id="PTHR11647">
    <property type="entry name" value="HYDRANTOINASE/DIHYDROPYRIMIDINASE FAMILY MEMBER"/>
    <property type="match status" value="1"/>
</dbReference>
<dbReference type="GO" id="GO:0044283">
    <property type="term" value="P:small molecule biosynthetic process"/>
    <property type="evidence" value="ECO:0007669"/>
    <property type="project" value="UniProtKB-ARBA"/>
</dbReference>
<dbReference type="InterPro" id="IPR044861">
    <property type="entry name" value="IPNS-like_FE2OG_OXY"/>
</dbReference>
<dbReference type="PROSITE" id="PS51471">
    <property type="entry name" value="FE2OG_OXY"/>
    <property type="match status" value="1"/>
</dbReference>
<dbReference type="SUPFAM" id="SSF51556">
    <property type="entry name" value="Metallo-dependent hydrolases"/>
    <property type="match status" value="1"/>
</dbReference>
<evidence type="ECO:0000256" key="6">
    <source>
        <dbReference type="ARBA" id="ARBA00036696"/>
    </source>
</evidence>
<evidence type="ECO:0000256" key="5">
    <source>
        <dbReference type="ARBA" id="ARBA00022801"/>
    </source>
</evidence>
<dbReference type="Gene3D" id="3.20.20.140">
    <property type="entry name" value="Metal-dependent hydrolases"/>
    <property type="match status" value="1"/>
</dbReference>
<evidence type="ECO:0000256" key="8">
    <source>
        <dbReference type="PIRSR" id="PIRSR611778-50"/>
    </source>
</evidence>
<dbReference type="PANTHER" id="PTHR11647:SF1">
    <property type="entry name" value="COLLAPSIN RESPONSE MEDIATOR PROTEIN"/>
    <property type="match status" value="1"/>
</dbReference>